<reference evidence="9" key="1">
    <citation type="journal article" date="2019" name="Int. J. Syst. Evol. Microbiol.">
        <title>The Global Catalogue of Microorganisms (GCM) 10K type strain sequencing project: providing services to taxonomists for standard genome sequencing and annotation.</title>
        <authorList>
            <consortium name="The Broad Institute Genomics Platform"/>
            <consortium name="The Broad Institute Genome Sequencing Center for Infectious Disease"/>
            <person name="Wu L."/>
            <person name="Ma J."/>
        </authorList>
    </citation>
    <scope>NUCLEOTIDE SEQUENCE [LARGE SCALE GENOMIC DNA]</scope>
    <source>
        <strain evidence="9">TBRC 7912</strain>
    </source>
</reference>
<evidence type="ECO:0000256" key="2">
    <source>
        <dbReference type="ARBA" id="ARBA00023015"/>
    </source>
</evidence>
<dbReference type="SUPFAM" id="SSF46689">
    <property type="entry name" value="Homeodomain-like"/>
    <property type="match status" value="1"/>
</dbReference>
<feature type="region of interest" description="Disordered" evidence="6">
    <location>
        <begin position="194"/>
        <end position="215"/>
    </location>
</feature>
<keyword evidence="3 5" id="KW-0238">DNA-binding</keyword>
<dbReference type="Pfam" id="PF00440">
    <property type="entry name" value="TetR_N"/>
    <property type="match status" value="1"/>
</dbReference>
<dbReference type="PANTHER" id="PTHR47506">
    <property type="entry name" value="TRANSCRIPTIONAL REGULATORY PROTEIN"/>
    <property type="match status" value="1"/>
</dbReference>
<keyword evidence="2" id="KW-0805">Transcription regulation</keyword>
<keyword evidence="4" id="KW-0804">Transcription</keyword>
<evidence type="ECO:0000256" key="4">
    <source>
        <dbReference type="ARBA" id="ARBA00023163"/>
    </source>
</evidence>
<evidence type="ECO:0000256" key="1">
    <source>
        <dbReference type="ARBA" id="ARBA00022491"/>
    </source>
</evidence>
<sequence length="215" mass="23476">MNRTDNRETRRHDITEAVLRVMTRSGLHAVTMRAVAAEAGVSLRLVQHYFETKQHLMHTTLNRLTEEMAQRLRTRLTGAHRPRDVMEAVLAEAVPTDERSRAFHLAYTSYAVLAVTDETLAAHPFLNAPDAMETFVTRQLTRARDDGDLAPGLDPRTEAVTLLATAAGLGVAVLAGQRTPQEATAILHSGLARLFPNPASPGEQGEATAEEGGHK</sequence>
<name>A0ABV8EVC0_9ACTN</name>
<dbReference type="InterPro" id="IPR039538">
    <property type="entry name" value="BetI_C"/>
</dbReference>
<keyword evidence="9" id="KW-1185">Reference proteome</keyword>
<dbReference type="EMBL" id="JBHSBC010000008">
    <property type="protein sequence ID" value="MFC3980339.1"/>
    <property type="molecule type" value="Genomic_DNA"/>
</dbReference>
<dbReference type="InterPro" id="IPR001647">
    <property type="entry name" value="HTH_TetR"/>
</dbReference>
<feature type="DNA-binding region" description="H-T-H motif" evidence="5">
    <location>
        <begin position="31"/>
        <end position="50"/>
    </location>
</feature>
<evidence type="ECO:0000259" key="7">
    <source>
        <dbReference type="PROSITE" id="PS50977"/>
    </source>
</evidence>
<dbReference type="Gene3D" id="1.10.357.10">
    <property type="entry name" value="Tetracycline Repressor, domain 2"/>
    <property type="match status" value="1"/>
</dbReference>
<dbReference type="SUPFAM" id="SSF48498">
    <property type="entry name" value="Tetracyclin repressor-like, C-terminal domain"/>
    <property type="match status" value="1"/>
</dbReference>
<keyword evidence="1" id="KW-0678">Repressor</keyword>
<accession>A0ABV8EVC0</accession>
<evidence type="ECO:0000313" key="8">
    <source>
        <dbReference type="EMBL" id="MFC3980339.1"/>
    </source>
</evidence>
<dbReference type="PANTHER" id="PTHR47506:SF1">
    <property type="entry name" value="HTH-TYPE TRANSCRIPTIONAL REGULATOR YJDC"/>
    <property type="match status" value="1"/>
</dbReference>
<evidence type="ECO:0000256" key="3">
    <source>
        <dbReference type="ARBA" id="ARBA00023125"/>
    </source>
</evidence>
<dbReference type="PROSITE" id="PS50977">
    <property type="entry name" value="HTH_TETR_2"/>
    <property type="match status" value="1"/>
</dbReference>
<protein>
    <submittedName>
        <fullName evidence="8">TetR/AcrR family transcriptional regulator</fullName>
    </submittedName>
</protein>
<proteinExistence type="predicted"/>
<organism evidence="8 9">
    <name type="scientific">Streptosporangium jomthongense</name>
    <dbReference type="NCBI Taxonomy" id="1193683"/>
    <lineage>
        <taxon>Bacteria</taxon>
        <taxon>Bacillati</taxon>
        <taxon>Actinomycetota</taxon>
        <taxon>Actinomycetes</taxon>
        <taxon>Streptosporangiales</taxon>
        <taxon>Streptosporangiaceae</taxon>
        <taxon>Streptosporangium</taxon>
    </lineage>
</organism>
<evidence type="ECO:0000256" key="6">
    <source>
        <dbReference type="SAM" id="MobiDB-lite"/>
    </source>
</evidence>
<dbReference type="RefSeq" id="WP_386189346.1">
    <property type="nucleotide sequence ID" value="NZ_JBHSBC010000008.1"/>
</dbReference>
<gene>
    <name evidence="8" type="ORF">ACFOYY_09420</name>
</gene>
<dbReference type="InterPro" id="IPR009057">
    <property type="entry name" value="Homeodomain-like_sf"/>
</dbReference>
<comment type="caution">
    <text evidence="8">The sequence shown here is derived from an EMBL/GenBank/DDBJ whole genome shotgun (WGS) entry which is preliminary data.</text>
</comment>
<dbReference type="Proteomes" id="UP001595698">
    <property type="component" value="Unassembled WGS sequence"/>
</dbReference>
<dbReference type="Pfam" id="PF13977">
    <property type="entry name" value="TetR_C_6"/>
    <property type="match status" value="1"/>
</dbReference>
<evidence type="ECO:0000256" key="5">
    <source>
        <dbReference type="PROSITE-ProRule" id="PRU00335"/>
    </source>
</evidence>
<feature type="domain" description="HTH tetR-type" evidence="7">
    <location>
        <begin position="8"/>
        <end position="68"/>
    </location>
</feature>
<evidence type="ECO:0000313" key="9">
    <source>
        <dbReference type="Proteomes" id="UP001595698"/>
    </source>
</evidence>
<dbReference type="InterPro" id="IPR036271">
    <property type="entry name" value="Tet_transcr_reg_TetR-rel_C_sf"/>
</dbReference>